<evidence type="ECO:0000256" key="3">
    <source>
        <dbReference type="ARBA" id="ARBA00022729"/>
    </source>
</evidence>
<evidence type="ECO:0000259" key="7">
    <source>
        <dbReference type="Pfam" id="PF02608"/>
    </source>
</evidence>
<evidence type="ECO:0000313" key="9">
    <source>
        <dbReference type="Proteomes" id="UP001059819"/>
    </source>
</evidence>
<dbReference type="PANTHER" id="PTHR34296:SF2">
    <property type="entry name" value="ABC TRANSPORTER GUANOSINE-BINDING PROTEIN NUPN"/>
    <property type="match status" value="1"/>
</dbReference>
<keyword evidence="2" id="KW-1003">Cell membrane</keyword>
<reference evidence="8" key="1">
    <citation type="submission" date="2022-08" db="EMBL/GenBank/DDBJ databases">
        <title>Complete genome sequence of Mycoplasma cottewii type strain VIS.</title>
        <authorList>
            <person name="Spergser J."/>
        </authorList>
    </citation>
    <scope>NUCLEOTIDE SEQUENCE</scope>
    <source>
        <strain evidence="8">VIS</strain>
    </source>
</reference>
<evidence type="ECO:0000313" key="8">
    <source>
        <dbReference type="EMBL" id="UWD35199.1"/>
    </source>
</evidence>
<feature type="signal peptide" evidence="6">
    <location>
        <begin position="1"/>
        <end position="20"/>
    </location>
</feature>
<protein>
    <submittedName>
        <fullName evidence="8">Sugar ABC transporter substrate-binding protein</fullName>
    </submittedName>
</protein>
<feature type="domain" description="ABC transporter substrate-binding protein PnrA-like" evidence="7">
    <location>
        <begin position="334"/>
        <end position="417"/>
    </location>
</feature>
<dbReference type="RefSeq" id="WP_259430350.1">
    <property type="nucleotide sequence ID" value="NZ_CP103424.1"/>
</dbReference>
<keyword evidence="3 6" id="KW-0732">Signal</keyword>
<keyword evidence="5" id="KW-0449">Lipoprotein</keyword>
<organism evidence="8 9">
    <name type="scientific">Mycoplasma cottewii</name>
    <dbReference type="NCBI Taxonomy" id="51364"/>
    <lineage>
        <taxon>Bacteria</taxon>
        <taxon>Bacillati</taxon>
        <taxon>Mycoplasmatota</taxon>
        <taxon>Mollicutes</taxon>
        <taxon>Mycoplasmataceae</taxon>
        <taxon>Mycoplasma</taxon>
    </lineage>
</organism>
<comment type="subcellular location">
    <subcellularLocation>
        <location evidence="1">Cell membrane</location>
    </subcellularLocation>
</comment>
<accession>A0ABY5U1N5</accession>
<evidence type="ECO:0000256" key="4">
    <source>
        <dbReference type="ARBA" id="ARBA00023136"/>
    </source>
</evidence>
<gene>
    <name evidence="8" type="ORF">NX779_00895</name>
</gene>
<evidence type="ECO:0000256" key="6">
    <source>
        <dbReference type="SAM" id="SignalP"/>
    </source>
</evidence>
<keyword evidence="4" id="KW-0472">Membrane</keyword>
<name>A0ABY5U1N5_9MOLU</name>
<evidence type="ECO:0000256" key="5">
    <source>
        <dbReference type="ARBA" id="ARBA00023288"/>
    </source>
</evidence>
<dbReference type="EMBL" id="CP103424">
    <property type="protein sequence ID" value="UWD35199.1"/>
    <property type="molecule type" value="Genomic_DNA"/>
</dbReference>
<dbReference type="InterPro" id="IPR003760">
    <property type="entry name" value="PnrA-like"/>
</dbReference>
<proteinExistence type="predicted"/>
<keyword evidence="9" id="KW-1185">Reference proteome</keyword>
<dbReference type="Pfam" id="PF02608">
    <property type="entry name" value="Bmp"/>
    <property type="match status" value="1"/>
</dbReference>
<evidence type="ECO:0000256" key="2">
    <source>
        <dbReference type="ARBA" id="ARBA00022475"/>
    </source>
</evidence>
<dbReference type="Proteomes" id="UP001059819">
    <property type="component" value="Chromosome"/>
</dbReference>
<sequence>MKKLLTALTALVATAAPISATVSCRRARVTEGVKGQRVMMITDGGNIRDHSFNEGSWEAILQYGMNIHEKFGITNEEEARALDYASSVGENKWDDQKKNFGQIDFENAKKTNGNYVEALEGASKDDFITAYNTAANKGADALFLAGFKHAESIKEAVDIMNGKTVVFLDFAYDGPGREKVISIVYKSELAGFNAGWDALMWANLPKMTSLNSGIFAKDVVEKSAQGKKTEIPVQGSLRSKNHVSVGMFGGLSNKNAVDNFLWGLLAAMNLYNNVMAGQTIKLKDVKGQEVEYTLQKVEFANGNGNSTAQRQEVNSIDNLTNDDWFTGGFAHGQATRSSVMPKLFKNEADIIFPVAGPQTNDVLEYELAGEFKPYVIGVDADQVTSIGQERTGTNKRFITSAKKNIISASVYALERAKSLQKATVGDKEYTSTKYENELKDGHILSGIEPDWSISSSRRADQKWDAGKGGNVTNSANLAVQSIDYAKGSSKKISEILKEVLGKTGNEFKDYLSSNSLGHFVNEVNKILAEGKNWTELKLSEDGIAGIKDYINLLNTTNIEKK</sequence>
<dbReference type="InterPro" id="IPR050957">
    <property type="entry name" value="BMP_lipoprotein"/>
</dbReference>
<dbReference type="Gene3D" id="3.40.50.2300">
    <property type="match status" value="2"/>
</dbReference>
<dbReference type="PANTHER" id="PTHR34296">
    <property type="entry name" value="TRANSCRIPTIONAL ACTIVATOR PROTEIN MED"/>
    <property type="match status" value="1"/>
</dbReference>
<dbReference type="PROSITE" id="PS51257">
    <property type="entry name" value="PROKAR_LIPOPROTEIN"/>
    <property type="match status" value="1"/>
</dbReference>
<evidence type="ECO:0000256" key="1">
    <source>
        <dbReference type="ARBA" id="ARBA00004236"/>
    </source>
</evidence>
<feature type="chain" id="PRO_5046289245" evidence="6">
    <location>
        <begin position="21"/>
        <end position="561"/>
    </location>
</feature>